<organism evidence="1 2">
    <name type="scientific">Pochonia chlamydosporia 170</name>
    <dbReference type="NCBI Taxonomy" id="1380566"/>
    <lineage>
        <taxon>Eukaryota</taxon>
        <taxon>Fungi</taxon>
        <taxon>Dikarya</taxon>
        <taxon>Ascomycota</taxon>
        <taxon>Pezizomycotina</taxon>
        <taxon>Sordariomycetes</taxon>
        <taxon>Hypocreomycetidae</taxon>
        <taxon>Hypocreales</taxon>
        <taxon>Clavicipitaceae</taxon>
        <taxon>Pochonia</taxon>
    </lineage>
</organism>
<dbReference type="RefSeq" id="XP_018144936.1">
    <property type="nucleotide sequence ID" value="XM_018293534.1"/>
</dbReference>
<proteinExistence type="predicted"/>
<comment type="caution">
    <text evidence="1">The sequence shown here is derived from an EMBL/GenBank/DDBJ whole genome shotgun (WGS) entry which is preliminary data.</text>
</comment>
<evidence type="ECO:0000313" key="2">
    <source>
        <dbReference type="Proteomes" id="UP000078397"/>
    </source>
</evidence>
<reference evidence="1 2" key="1">
    <citation type="journal article" date="2016" name="PLoS Pathog.">
        <title>Biosynthesis of antibiotic leucinostatins in bio-control fungus Purpureocillium lilacinum and their inhibition on phytophthora revealed by genome mining.</title>
        <authorList>
            <person name="Wang G."/>
            <person name="Liu Z."/>
            <person name="Lin R."/>
            <person name="Li E."/>
            <person name="Mao Z."/>
            <person name="Ling J."/>
            <person name="Yang Y."/>
            <person name="Yin W.B."/>
            <person name="Xie B."/>
        </authorList>
    </citation>
    <scope>NUCLEOTIDE SEQUENCE [LARGE SCALE GENOMIC DNA]</scope>
    <source>
        <strain evidence="1">170</strain>
    </source>
</reference>
<dbReference type="Proteomes" id="UP000078397">
    <property type="component" value="Unassembled WGS sequence"/>
</dbReference>
<gene>
    <name evidence="1" type="ORF">VFPPC_15781</name>
</gene>
<sequence length="288" mass="32288">MGQWLRCLCLANSPGRSAEIPFALECHTPISRWTVTFLRHRPRTEAPWNGRGLRLSIGSARYSTPYSTVQCLNVVLIKPDIDMEVNFLKDKGETGPEGNCHYHLQPVSTRCRYMYLIWQHTGHYRCNCHSPLLPVTDITNSKSRDRLQTGQEINSSTIQKLGSHHLRPSSRHHDRAILVIHYVLIACPADASTALIACTTQSTVDAVPHPGHQTRVLAPSSSPPYFCHTMLSEYSCAFLVGPFLYSGPSAGWAVGCSVCWEKSFCGWRWEDPDSINMHFQPGTHEANS</sequence>
<evidence type="ECO:0000313" key="1">
    <source>
        <dbReference type="EMBL" id="OAQ68086.1"/>
    </source>
</evidence>
<accession>A0A179FR30</accession>
<dbReference type="GeneID" id="28857528"/>
<name>A0A179FR30_METCM</name>
<dbReference type="KEGG" id="pchm:VFPPC_15781"/>
<dbReference type="AlphaFoldDB" id="A0A179FR30"/>
<protein>
    <submittedName>
        <fullName evidence="1">Uncharacterized protein</fullName>
    </submittedName>
</protein>
<keyword evidence="2" id="KW-1185">Reference proteome</keyword>
<dbReference type="EMBL" id="LSBJ02000003">
    <property type="protein sequence ID" value="OAQ68086.1"/>
    <property type="molecule type" value="Genomic_DNA"/>
</dbReference>